<organism evidence="2 3">
    <name type="scientific">Aspergillus parasiticus</name>
    <dbReference type="NCBI Taxonomy" id="5067"/>
    <lineage>
        <taxon>Eukaryota</taxon>
        <taxon>Fungi</taxon>
        <taxon>Dikarya</taxon>
        <taxon>Ascomycota</taxon>
        <taxon>Pezizomycotina</taxon>
        <taxon>Eurotiomycetes</taxon>
        <taxon>Eurotiomycetidae</taxon>
        <taxon>Eurotiales</taxon>
        <taxon>Aspergillaceae</taxon>
        <taxon>Aspergillus</taxon>
        <taxon>Aspergillus subgen. Circumdati</taxon>
    </lineage>
</organism>
<accession>A0A5N6DU87</accession>
<evidence type="ECO:0000313" key="3">
    <source>
        <dbReference type="Proteomes" id="UP000326532"/>
    </source>
</evidence>
<protein>
    <submittedName>
        <fullName evidence="2">Uncharacterized protein</fullName>
    </submittedName>
</protein>
<sequence>MISTTQLSTHSLYNKQYITTHSHRRHTKDIDIENTTPSKATHHTTYTLPTPHIPPSLTHTSPQQPFPYFQNPQTPQPRIPILSTLNQTRYTIPPSPPQLNTLPLPFKHP</sequence>
<proteinExistence type="predicted"/>
<feature type="region of interest" description="Disordered" evidence="1">
    <location>
        <begin position="19"/>
        <end position="79"/>
    </location>
</feature>
<evidence type="ECO:0000313" key="2">
    <source>
        <dbReference type="EMBL" id="KAB8208639.1"/>
    </source>
</evidence>
<keyword evidence="3" id="KW-1185">Reference proteome</keyword>
<dbReference type="EMBL" id="ML734950">
    <property type="protein sequence ID" value="KAB8208639.1"/>
    <property type="molecule type" value="Genomic_DNA"/>
</dbReference>
<dbReference type="VEuPathDB" id="FungiDB:BDV34DRAFT_189952"/>
<dbReference type="Proteomes" id="UP000326532">
    <property type="component" value="Unassembled WGS sequence"/>
</dbReference>
<gene>
    <name evidence="2" type="ORF">BDV34DRAFT_189952</name>
</gene>
<evidence type="ECO:0000256" key="1">
    <source>
        <dbReference type="SAM" id="MobiDB-lite"/>
    </source>
</evidence>
<feature type="compositionally biased region" description="Low complexity" evidence="1">
    <location>
        <begin position="62"/>
        <end position="73"/>
    </location>
</feature>
<name>A0A5N6DU87_ASPPA</name>
<reference evidence="2 3" key="1">
    <citation type="submission" date="2019-04" db="EMBL/GenBank/DDBJ databases">
        <title>Fungal friends and foes A comparative genomics study of 23 Aspergillus species from section Flavi.</title>
        <authorList>
            <consortium name="DOE Joint Genome Institute"/>
            <person name="Kjaerbolling I."/>
            <person name="Vesth T.C."/>
            <person name="Frisvad J.C."/>
            <person name="Nybo J.L."/>
            <person name="Theobald S."/>
            <person name="Kildgaard S."/>
            <person name="Petersen T.I."/>
            <person name="Kuo A."/>
            <person name="Sato A."/>
            <person name="Lyhne E.K."/>
            <person name="Kogle M.E."/>
            <person name="Wiebenga A."/>
            <person name="Kun R.S."/>
            <person name="Lubbers R.J."/>
            <person name="Makela M.R."/>
            <person name="Barry K."/>
            <person name="Chovatia M."/>
            <person name="Clum A."/>
            <person name="Daum C."/>
            <person name="Haridas S."/>
            <person name="He G."/>
            <person name="LaButti K."/>
            <person name="Lipzen A."/>
            <person name="Mondo S."/>
            <person name="Pangilinan J."/>
            <person name="Riley R."/>
            <person name="Salamov A."/>
            <person name="Simmons B.A."/>
            <person name="Magnuson J.K."/>
            <person name="Henrissat B."/>
            <person name="Mortensen U.H."/>
            <person name="Larsen T.O."/>
            <person name="De vries R.P."/>
            <person name="Grigoriev I.V."/>
            <person name="Machida M."/>
            <person name="Baker S.E."/>
            <person name="Andersen M.R."/>
        </authorList>
    </citation>
    <scope>NUCLEOTIDE SEQUENCE [LARGE SCALE GENOMIC DNA]</scope>
    <source>
        <strain evidence="2 3">CBS 117618</strain>
    </source>
</reference>
<dbReference type="AlphaFoldDB" id="A0A5N6DU87"/>